<sequence>MYNNKKEIKMLDLMNVNGWAILVSSVVAFVIGGVWYNPKVFGQSWMDEHGHTLDSLGNPVKAMGLTFITSTITAWVIAVIASGLGVDTLMEGVQLGLLLGVGVMLATRYSDGLYNNQSTKLALIEGGYRAIYTLVVCIIIAVW</sequence>
<reference evidence="2 3" key="1">
    <citation type="submission" date="2023-10" db="EMBL/GenBank/DDBJ databases">
        <title>Psychrosphaera aquimaarina strain SW33 isolated from seawater.</title>
        <authorList>
            <person name="Bayburt H."/>
            <person name="Kim J.M."/>
            <person name="Choi B.J."/>
            <person name="Jeon C.O."/>
        </authorList>
    </citation>
    <scope>NUCLEOTIDE SEQUENCE [LARGE SCALE GENOMIC DNA]</scope>
    <source>
        <strain evidence="2 3">KCTC 52743</strain>
    </source>
</reference>
<dbReference type="Proteomes" id="UP001257914">
    <property type="component" value="Unassembled WGS sequence"/>
</dbReference>
<feature type="transmembrane region" description="Helical" evidence="1">
    <location>
        <begin position="121"/>
        <end position="142"/>
    </location>
</feature>
<feature type="transmembrane region" description="Helical" evidence="1">
    <location>
        <begin position="65"/>
        <end position="86"/>
    </location>
</feature>
<keyword evidence="1" id="KW-0472">Membrane</keyword>
<keyword evidence="1" id="KW-1133">Transmembrane helix</keyword>
<dbReference type="InterPro" id="IPR013879">
    <property type="entry name" value="DUF1761"/>
</dbReference>
<accession>A0ABU3R1Y3</accession>
<dbReference type="EMBL" id="JAWCUA010000009">
    <property type="protein sequence ID" value="MDU0113674.1"/>
    <property type="molecule type" value="Genomic_DNA"/>
</dbReference>
<feature type="transmembrane region" description="Helical" evidence="1">
    <location>
        <begin position="16"/>
        <end position="36"/>
    </location>
</feature>
<organism evidence="2 3">
    <name type="scientific">Psychrosphaera aquimarina</name>
    <dbReference type="NCBI Taxonomy" id="2044854"/>
    <lineage>
        <taxon>Bacteria</taxon>
        <taxon>Pseudomonadati</taxon>
        <taxon>Pseudomonadota</taxon>
        <taxon>Gammaproteobacteria</taxon>
        <taxon>Alteromonadales</taxon>
        <taxon>Pseudoalteromonadaceae</taxon>
        <taxon>Psychrosphaera</taxon>
    </lineage>
</organism>
<comment type="caution">
    <text evidence="2">The sequence shown here is derived from an EMBL/GenBank/DDBJ whole genome shotgun (WGS) entry which is preliminary data.</text>
</comment>
<gene>
    <name evidence="2" type="ORF">RT723_11820</name>
</gene>
<proteinExistence type="predicted"/>
<feature type="transmembrane region" description="Helical" evidence="1">
    <location>
        <begin position="92"/>
        <end position="109"/>
    </location>
</feature>
<protein>
    <submittedName>
        <fullName evidence="2">DUF1761 domain-containing protein</fullName>
    </submittedName>
</protein>
<dbReference type="Pfam" id="PF08570">
    <property type="entry name" value="DUF1761"/>
    <property type="match status" value="1"/>
</dbReference>
<evidence type="ECO:0000256" key="1">
    <source>
        <dbReference type="SAM" id="Phobius"/>
    </source>
</evidence>
<name>A0ABU3R1Y3_9GAMM</name>
<dbReference type="RefSeq" id="WP_315947297.1">
    <property type="nucleotide sequence ID" value="NZ_JAWCUA010000009.1"/>
</dbReference>
<evidence type="ECO:0000313" key="3">
    <source>
        <dbReference type="Proteomes" id="UP001257914"/>
    </source>
</evidence>
<keyword evidence="1" id="KW-0812">Transmembrane</keyword>
<evidence type="ECO:0000313" key="2">
    <source>
        <dbReference type="EMBL" id="MDU0113674.1"/>
    </source>
</evidence>
<keyword evidence="3" id="KW-1185">Reference proteome</keyword>